<reference evidence="3" key="1">
    <citation type="journal article" date="2020" name="Stud. Mycol.">
        <title>101 Dothideomycetes genomes: a test case for predicting lifestyles and emergence of pathogens.</title>
        <authorList>
            <person name="Haridas S."/>
            <person name="Albert R."/>
            <person name="Binder M."/>
            <person name="Bloem J."/>
            <person name="Labutti K."/>
            <person name="Salamov A."/>
            <person name="Andreopoulos B."/>
            <person name="Baker S."/>
            <person name="Barry K."/>
            <person name="Bills G."/>
            <person name="Bluhm B."/>
            <person name="Cannon C."/>
            <person name="Castanera R."/>
            <person name="Culley D."/>
            <person name="Daum C."/>
            <person name="Ezra D."/>
            <person name="Gonzalez J."/>
            <person name="Henrissat B."/>
            <person name="Kuo A."/>
            <person name="Liang C."/>
            <person name="Lipzen A."/>
            <person name="Lutzoni F."/>
            <person name="Magnuson J."/>
            <person name="Mondo S."/>
            <person name="Nolan M."/>
            <person name="Ohm R."/>
            <person name="Pangilinan J."/>
            <person name="Park H.-J."/>
            <person name="Ramirez L."/>
            <person name="Alfaro M."/>
            <person name="Sun H."/>
            <person name="Tritt A."/>
            <person name="Yoshinaga Y."/>
            <person name="Zwiers L.-H."/>
            <person name="Turgeon B."/>
            <person name="Goodwin S."/>
            <person name="Spatafora J."/>
            <person name="Crous P."/>
            <person name="Grigoriev I."/>
        </authorList>
    </citation>
    <scope>NUCLEOTIDE SEQUENCE</scope>
    <source>
        <strain evidence="3">ATCC 36951</strain>
    </source>
</reference>
<gene>
    <name evidence="3" type="ORF">M409DRAFT_23580</name>
</gene>
<proteinExistence type="predicted"/>
<dbReference type="EMBL" id="ML993597">
    <property type="protein sequence ID" value="KAF2166391.1"/>
    <property type="molecule type" value="Genomic_DNA"/>
</dbReference>
<evidence type="ECO:0000256" key="1">
    <source>
        <dbReference type="SAM" id="MobiDB-lite"/>
    </source>
</evidence>
<name>A0A6A6CH71_ZASCE</name>
<evidence type="ECO:0000313" key="3">
    <source>
        <dbReference type="EMBL" id="KAF2166391.1"/>
    </source>
</evidence>
<evidence type="ECO:0000313" key="4">
    <source>
        <dbReference type="Proteomes" id="UP000799537"/>
    </source>
</evidence>
<dbReference type="AlphaFoldDB" id="A0A6A6CH71"/>
<protein>
    <submittedName>
        <fullName evidence="3">Uncharacterized protein</fullName>
    </submittedName>
</protein>
<feature type="region of interest" description="Disordered" evidence="1">
    <location>
        <begin position="269"/>
        <end position="378"/>
    </location>
</feature>
<organism evidence="3 4">
    <name type="scientific">Zasmidium cellare ATCC 36951</name>
    <dbReference type="NCBI Taxonomy" id="1080233"/>
    <lineage>
        <taxon>Eukaryota</taxon>
        <taxon>Fungi</taxon>
        <taxon>Dikarya</taxon>
        <taxon>Ascomycota</taxon>
        <taxon>Pezizomycotina</taxon>
        <taxon>Dothideomycetes</taxon>
        <taxon>Dothideomycetidae</taxon>
        <taxon>Mycosphaerellales</taxon>
        <taxon>Mycosphaerellaceae</taxon>
        <taxon>Zasmidium</taxon>
    </lineage>
</organism>
<evidence type="ECO:0000256" key="2">
    <source>
        <dbReference type="SAM" id="SignalP"/>
    </source>
</evidence>
<dbReference type="RefSeq" id="XP_033667280.1">
    <property type="nucleotide sequence ID" value="XM_033806850.1"/>
</dbReference>
<dbReference type="GeneID" id="54560122"/>
<feature type="compositionally biased region" description="Basic and acidic residues" evidence="1">
    <location>
        <begin position="361"/>
        <end position="371"/>
    </location>
</feature>
<dbReference type="Proteomes" id="UP000799537">
    <property type="component" value="Unassembled WGS sequence"/>
</dbReference>
<feature type="compositionally biased region" description="Low complexity" evidence="1">
    <location>
        <begin position="333"/>
        <end position="347"/>
    </location>
</feature>
<keyword evidence="4" id="KW-1185">Reference proteome</keyword>
<feature type="chain" id="PRO_5025389644" evidence="2">
    <location>
        <begin position="19"/>
        <end position="378"/>
    </location>
</feature>
<accession>A0A6A6CH71</accession>
<feature type="signal peptide" evidence="2">
    <location>
        <begin position="1"/>
        <end position="18"/>
    </location>
</feature>
<sequence>MLPILIVLTLLSITSLLAYIHQLHSNFHKFAAITKLQEDELKRMQRWILNHRFLEPEASIVRLPDDKMISRISNEEEESRLGELFARELEILEHLYGDMDNDELGSDHMPFSYNAYKAARGSTSCLYLTQEQIIKNKQSTTSFQDFQASVEATFKAYHEETSQRIRRLEESVCSRQVSIRQEAVDYGHKAPQEYGSRFEYVTPNSHGPRHMIRETIPLIFIRPKYAPMSRIVSDHYEDYEPFDSDSILLQPILLSVKDAVIIHELGWGRKRSNKPHPGQVPTTGYSSDWNPFHDEDIVIGSNSGFAPGASGNPGSGGSDGSPSRPNTPPSTSPVPSSSGTSSSSSSEGSKKKSDAGSTGNKDLEKGKEKDNAGLSQVQ</sequence>
<feature type="compositionally biased region" description="Polar residues" evidence="1">
    <location>
        <begin position="280"/>
        <end position="289"/>
    </location>
</feature>
<keyword evidence="2" id="KW-0732">Signal</keyword>